<dbReference type="Proteomes" id="UP000470384">
    <property type="component" value="Unassembled WGS sequence"/>
</dbReference>
<dbReference type="EMBL" id="WXYQ01000005">
    <property type="protein sequence ID" value="NBG95271.1"/>
    <property type="molecule type" value="Genomic_DNA"/>
</dbReference>
<dbReference type="NCBIfam" id="NF006623">
    <property type="entry name" value="PRK09191.1"/>
    <property type="match status" value="1"/>
</dbReference>
<dbReference type="AlphaFoldDB" id="A0A845QB37"/>
<dbReference type="PIRSF" id="PIRSF036400">
    <property type="entry name" value="RR_Ctr_UCP036400"/>
    <property type="match status" value="1"/>
</dbReference>
<evidence type="ECO:0000313" key="6">
    <source>
        <dbReference type="EMBL" id="NBG95271.1"/>
    </source>
</evidence>
<reference evidence="6 7" key="1">
    <citation type="journal article" date="2016" name="Int. J. Syst. Evol. Microbiol.">
        <title>Pyruvatibacter mobilis gen. nov., sp. nov., a marine bacterium from the culture broth of Picochlorum sp. 122.</title>
        <authorList>
            <person name="Wang G."/>
            <person name="Tang M."/>
            <person name="Wu H."/>
            <person name="Dai S."/>
            <person name="Li T."/>
            <person name="Chen C."/>
            <person name="He H."/>
            <person name="Fan J."/>
            <person name="Xiang W."/>
            <person name="Li X."/>
        </authorList>
    </citation>
    <scope>NUCLEOTIDE SEQUENCE [LARGE SCALE GENOMIC DNA]</scope>
    <source>
        <strain evidence="6 7">GYP-11</strain>
    </source>
</reference>
<proteinExistence type="predicted"/>
<gene>
    <name evidence="6" type="ORF">GTQ45_05960</name>
</gene>
<dbReference type="PANTHER" id="PTHR44591:SF3">
    <property type="entry name" value="RESPONSE REGULATORY DOMAIN-CONTAINING PROTEIN"/>
    <property type="match status" value="1"/>
</dbReference>
<evidence type="ECO:0000259" key="5">
    <source>
        <dbReference type="PROSITE" id="PS50110"/>
    </source>
</evidence>
<dbReference type="InterPro" id="IPR011006">
    <property type="entry name" value="CheY-like_superfamily"/>
</dbReference>
<dbReference type="RefSeq" id="WP_160587289.1">
    <property type="nucleotide sequence ID" value="NZ_BMHN01000001.1"/>
</dbReference>
<feature type="modified residue" description="4-aspartylphosphate" evidence="4">
    <location>
        <position position="192"/>
    </location>
</feature>
<dbReference type="InterPro" id="IPR014605">
    <property type="entry name" value="Sig_resp-reg_PhyR"/>
</dbReference>
<evidence type="ECO:0000256" key="4">
    <source>
        <dbReference type="PROSITE-ProRule" id="PRU00169"/>
    </source>
</evidence>
<evidence type="ECO:0000313" key="7">
    <source>
        <dbReference type="Proteomes" id="UP000470384"/>
    </source>
</evidence>
<dbReference type="OrthoDB" id="9786101at2"/>
<dbReference type="Pfam" id="PF22233">
    <property type="entry name" value="PhyR_sigma-like"/>
    <property type="match status" value="1"/>
</dbReference>
<keyword evidence="2" id="KW-0805">Transcription regulation</keyword>
<comment type="caution">
    <text evidence="6">The sequence shown here is derived from an EMBL/GenBank/DDBJ whole genome shotgun (WGS) entry which is preliminary data.</text>
</comment>
<keyword evidence="1 4" id="KW-0597">Phosphoprotein</keyword>
<dbReference type="InterPro" id="IPR001789">
    <property type="entry name" value="Sig_transdc_resp-reg_receiver"/>
</dbReference>
<dbReference type="Pfam" id="PF22029">
    <property type="entry name" value="PhyR_sigma2"/>
    <property type="match status" value="1"/>
</dbReference>
<dbReference type="InterPro" id="IPR050595">
    <property type="entry name" value="Bact_response_regulator"/>
</dbReference>
<evidence type="ECO:0000256" key="1">
    <source>
        <dbReference type="ARBA" id="ARBA00022553"/>
    </source>
</evidence>
<organism evidence="6 7">
    <name type="scientific">Pyruvatibacter mobilis</name>
    <dbReference type="NCBI Taxonomy" id="1712261"/>
    <lineage>
        <taxon>Bacteria</taxon>
        <taxon>Pseudomonadati</taxon>
        <taxon>Pseudomonadota</taxon>
        <taxon>Alphaproteobacteria</taxon>
        <taxon>Hyphomicrobiales</taxon>
        <taxon>Parvibaculaceae</taxon>
        <taxon>Pyruvatibacter</taxon>
    </lineage>
</organism>
<dbReference type="InterPro" id="IPR053866">
    <property type="entry name" value="PhyR_sigma2"/>
</dbReference>
<dbReference type="CDD" id="cd17540">
    <property type="entry name" value="REC_PhyR"/>
    <property type="match status" value="1"/>
</dbReference>
<protein>
    <submittedName>
        <fullName evidence="6">Response regulator</fullName>
    </submittedName>
</protein>
<keyword evidence="7" id="KW-1185">Reference proteome</keyword>
<dbReference type="PROSITE" id="PS50110">
    <property type="entry name" value="RESPONSE_REGULATORY"/>
    <property type="match status" value="1"/>
</dbReference>
<dbReference type="InterPro" id="IPR013324">
    <property type="entry name" value="RNA_pol_sigma_r3/r4-like"/>
</dbReference>
<keyword evidence="3" id="KW-0804">Transcription</keyword>
<dbReference type="InterPro" id="IPR053867">
    <property type="entry name" value="PhyR_sigma4"/>
</dbReference>
<dbReference type="PANTHER" id="PTHR44591">
    <property type="entry name" value="STRESS RESPONSE REGULATOR PROTEIN 1"/>
    <property type="match status" value="1"/>
</dbReference>
<dbReference type="Pfam" id="PF00072">
    <property type="entry name" value="Response_reg"/>
    <property type="match status" value="1"/>
</dbReference>
<dbReference type="SUPFAM" id="SSF52172">
    <property type="entry name" value="CheY-like"/>
    <property type="match status" value="1"/>
</dbReference>
<evidence type="ECO:0000256" key="2">
    <source>
        <dbReference type="ARBA" id="ARBA00023015"/>
    </source>
</evidence>
<dbReference type="Gene3D" id="3.40.50.2300">
    <property type="match status" value="1"/>
</dbReference>
<accession>A0A845QB37</accession>
<sequence>MSLAEEIGPHLPSLRRYARALSGSQASGDTYVRVMLETLVTNPNQWEQAGNARFSSFKLFHAVWNAVGQDVPTAAPDHSGRFTIADERLSSLAAPSRQALLLTAMEGFSDAEAARIMGLSEADFRALIKDADDAIKALTRSDVMIIEDEAIIALDIQGLVEELGHNVTGVAATRTEAQKLVAQKKPDILLADIQLADGSSGIDAASDILAELDIPVVFITAFPERLLTGRQVEPTFLITKPFQPAAVRAAISQALFFKQTARRLTAPAA</sequence>
<dbReference type="GO" id="GO:0000160">
    <property type="term" value="P:phosphorelay signal transduction system"/>
    <property type="evidence" value="ECO:0007669"/>
    <property type="project" value="InterPro"/>
</dbReference>
<feature type="domain" description="Response regulatory" evidence="5">
    <location>
        <begin position="142"/>
        <end position="255"/>
    </location>
</feature>
<dbReference type="GeneID" id="300655263"/>
<dbReference type="Gene3D" id="1.20.140.160">
    <property type="match status" value="1"/>
</dbReference>
<name>A0A845QB37_9HYPH</name>
<evidence type="ECO:0000256" key="3">
    <source>
        <dbReference type="ARBA" id="ARBA00023163"/>
    </source>
</evidence>
<dbReference type="SUPFAM" id="SSF88659">
    <property type="entry name" value="Sigma3 and sigma4 domains of RNA polymerase sigma factors"/>
    <property type="match status" value="1"/>
</dbReference>
<dbReference type="SMART" id="SM00448">
    <property type="entry name" value="REC"/>
    <property type="match status" value="1"/>
</dbReference>